<comment type="catalytic activity">
    <reaction evidence="1">
        <text>L-histidyl-[protein] + phosphoenolpyruvate = N(pros)-phospho-L-histidyl-[protein] + pyruvate</text>
        <dbReference type="Rhea" id="RHEA:23880"/>
        <dbReference type="Rhea" id="RHEA-COMP:9745"/>
        <dbReference type="Rhea" id="RHEA-COMP:9746"/>
        <dbReference type="ChEBI" id="CHEBI:15361"/>
        <dbReference type="ChEBI" id="CHEBI:29979"/>
        <dbReference type="ChEBI" id="CHEBI:58702"/>
        <dbReference type="ChEBI" id="CHEBI:64837"/>
        <dbReference type="EC" id="2.7.3.9"/>
    </reaction>
</comment>
<dbReference type="InterPro" id="IPR023151">
    <property type="entry name" value="PEP_util_CS"/>
</dbReference>
<keyword evidence="6" id="KW-0813">Transport</keyword>
<evidence type="ECO:0000256" key="1">
    <source>
        <dbReference type="ARBA" id="ARBA00000683"/>
    </source>
</evidence>
<dbReference type="PRINTS" id="PR01736">
    <property type="entry name" value="PHPHTRNFRASE"/>
</dbReference>
<dbReference type="InterPro" id="IPR000121">
    <property type="entry name" value="PEP_util_C"/>
</dbReference>
<dbReference type="InterPro" id="IPR011055">
    <property type="entry name" value="Dup_hybrid_motif"/>
</dbReference>
<keyword evidence="9 17" id="KW-0808">Transferase</keyword>
<proteinExistence type="inferred from homology"/>
<feature type="domain" description="HPr" evidence="16">
    <location>
        <begin position="168"/>
        <end position="255"/>
    </location>
</feature>
<evidence type="ECO:0000256" key="5">
    <source>
        <dbReference type="ARBA" id="ARBA00012232"/>
    </source>
</evidence>
<dbReference type="PROSITE" id="PS51093">
    <property type="entry name" value="PTS_EIIA_TYPE_1"/>
    <property type="match status" value="1"/>
</dbReference>
<dbReference type="InterPro" id="IPR000032">
    <property type="entry name" value="HPr-like"/>
</dbReference>
<feature type="coiled-coil region" evidence="14">
    <location>
        <begin position="290"/>
        <end position="328"/>
    </location>
</feature>
<evidence type="ECO:0000256" key="10">
    <source>
        <dbReference type="ARBA" id="ARBA00022683"/>
    </source>
</evidence>
<organism evidence="17">
    <name type="scientific">hydrothermal vent metagenome</name>
    <dbReference type="NCBI Taxonomy" id="652676"/>
    <lineage>
        <taxon>unclassified sequences</taxon>
        <taxon>metagenomes</taxon>
        <taxon>ecological metagenomes</taxon>
    </lineage>
</organism>
<evidence type="ECO:0000256" key="3">
    <source>
        <dbReference type="ARBA" id="ARBA00004496"/>
    </source>
</evidence>
<comment type="subcellular location">
    <subcellularLocation>
        <location evidence="3">Cytoplasm</location>
    </subcellularLocation>
</comment>
<dbReference type="Gene3D" id="3.30.1340.10">
    <property type="entry name" value="HPr-like"/>
    <property type="match status" value="1"/>
</dbReference>
<name>A0A1W1BFV9_9ZZZZ</name>
<accession>A0A1W1BFV9</accession>
<dbReference type="FunFam" id="2.70.70.10:FF:000001">
    <property type="entry name" value="PTS system glucose-specific IIA component"/>
    <property type="match status" value="1"/>
</dbReference>
<gene>
    <name evidence="17" type="ORF">MNB_SV-6-157</name>
</gene>
<dbReference type="SUPFAM" id="SSF51261">
    <property type="entry name" value="Duplicated hybrid motif"/>
    <property type="match status" value="1"/>
</dbReference>
<dbReference type="NCBIfam" id="TIGR00830">
    <property type="entry name" value="PTBA"/>
    <property type="match status" value="1"/>
</dbReference>
<dbReference type="AlphaFoldDB" id="A0A1W1BFV9"/>
<evidence type="ECO:0000256" key="11">
    <source>
        <dbReference type="ARBA" id="ARBA00022723"/>
    </source>
</evidence>
<keyword evidence="14" id="KW-0175">Coiled coil</keyword>
<sequence>MNEIIIKAPIDGIVFPIEEVPDEVFAQKMIGDGISIDPSSSRLYAPIDGTIIQLHKALHAITIKHNSSLEVMIHIGLDSVKLKSQGFNSLVSEGDEVKAGELLITFDLEYVERHAKSLLTQIVLTNMDIVDSIEKSDGEAISNETTLMRVRISDSEADDIVVHSSSEVSSDIITILSPTGLHARPSGVLASIAKMFSSTITLHKGEDSADLKSSISIMSLNVEYQDRVLLKAIGDDAEDAIDILTAELQREFEAEDDHIIDTDTPSNAIVASDGIAIGEAYQVGSVEFDYDEYSEDIAQEISRLKDAIRRAESQIEREKSALTASQQEIYTAHQEILKDSRLLSLAIESIESKKSAEYGWHYAYDRVSKEISSLPNELLRDRAIDILDVGGRVMKVLMGDTTEIVLPSKKVILLANEITPSLLSSLPKDSILGFCSVVGGSTSHISIIARSLGIPALVGVDSSIVDIESGTQLILDAEVGELIVEPSKEAIDSALARQKEIEMERSDDLDRSSQPATTLDGREIEILANIAKGEEAIDILSHGGDGVGLFRTEYIFMDRDIAPTEDEQYEIYRDVALALHKRPIIIRTLDVGGDKPISYLSLPKEENPFLGMRGVRVGLENLELLKIQIRAILRASEHGEISIMFPMVSTIDEFRELKAIVEEERSRLSVDYIPIGIMVEVPSVAILADIFAKEVDFFSIGTNDLTQYTLAMDRGNAKLSKKADALDPSLLRLIKMTIDAARNEGIKVGVCGALASNPLATSLLVGMGIDELSLPISMVPHIKAKVRERSYTESKLLADEVLNADTTQEVYSILSKES</sequence>
<feature type="domain" description="PTS EIIA type-1" evidence="15">
    <location>
        <begin position="22"/>
        <end position="126"/>
    </location>
</feature>
<dbReference type="InterPro" id="IPR008731">
    <property type="entry name" value="PTS_EIN"/>
</dbReference>
<evidence type="ECO:0000259" key="16">
    <source>
        <dbReference type="PROSITE" id="PS51350"/>
    </source>
</evidence>
<evidence type="ECO:0000256" key="12">
    <source>
        <dbReference type="ARBA" id="ARBA00022777"/>
    </source>
</evidence>
<dbReference type="Gene3D" id="3.20.20.60">
    <property type="entry name" value="Phosphoenolpyruvate-binding domains"/>
    <property type="match status" value="1"/>
</dbReference>
<dbReference type="GO" id="GO:0016301">
    <property type="term" value="F:kinase activity"/>
    <property type="evidence" value="ECO:0007669"/>
    <property type="project" value="UniProtKB-KW"/>
</dbReference>
<dbReference type="Gene3D" id="1.10.274.10">
    <property type="entry name" value="PtsI, HPr-binding domain"/>
    <property type="match status" value="1"/>
</dbReference>
<dbReference type="InterPro" id="IPR001127">
    <property type="entry name" value="PTS_EIIA_1_perm"/>
</dbReference>
<dbReference type="PRINTS" id="PR00107">
    <property type="entry name" value="PHOSPHOCPHPR"/>
</dbReference>
<dbReference type="InterPro" id="IPR036618">
    <property type="entry name" value="PtsI_HPr-bd_sf"/>
</dbReference>
<dbReference type="PANTHER" id="PTHR46244">
    <property type="entry name" value="PHOSPHOENOLPYRUVATE-PROTEIN PHOSPHOTRANSFERASE"/>
    <property type="match status" value="1"/>
</dbReference>
<dbReference type="EC" id="2.7.3.9" evidence="5"/>
<dbReference type="EMBL" id="FPHC01000026">
    <property type="protein sequence ID" value="SFV52387.1"/>
    <property type="molecule type" value="Genomic_DNA"/>
</dbReference>
<evidence type="ECO:0000256" key="8">
    <source>
        <dbReference type="ARBA" id="ARBA00022597"/>
    </source>
</evidence>
<dbReference type="InterPro" id="IPR015813">
    <property type="entry name" value="Pyrv/PenolPyrv_kinase-like_dom"/>
</dbReference>
<keyword evidence="8" id="KW-0762">Sugar transport</keyword>
<keyword evidence="12" id="KW-0418">Kinase</keyword>
<dbReference type="Pfam" id="PF00381">
    <property type="entry name" value="PTS-HPr"/>
    <property type="match status" value="1"/>
</dbReference>
<dbReference type="PROSITE" id="PS00742">
    <property type="entry name" value="PEP_ENZYMES_2"/>
    <property type="match status" value="1"/>
</dbReference>
<dbReference type="NCBIfam" id="TIGR01417">
    <property type="entry name" value="PTS_I_fam"/>
    <property type="match status" value="1"/>
</dbReference>
<keyword evidence="10" id="KW-0598">Phosphotransferase system</keyword>
<comment type="similarity">
    <text evidence="4">Belongs to the PEP-utilizing enzyme family.</text>
</comment>
<evidence type="ECO:0000256" key="9">
    <source>
        <dbReference type="ARBA" id="ARBA00022679"/>
    </source>
</evidence>
<reference evidence="17" key="1">
    <citation type="submission" date="2016-10" db="EMBL/GenBank/DDBJ databases">
        <authorList>
            <person name="de Groot N.N."/>
        </authorList>
    </citation>
    <scope>NUCLEOTIDE SEQUENCE</scope>
</reference>
<dbReference type="NCBIfam" id="TIGR01003">
    <property type="entry name" value="PTS_HPr_family"/>
    <property type="match status" value="1"/>
</dbReference>
<dbReference type="GO" id="GO:0009401">
    <property type="term" value="P:phosphoenolpyruvate-dependent sugar phosphotransferase system"/>
    <property type="evidence" value="ECO:0007669"/>
    <property type="project" value="UniProtKB-KW"/>
</dbReference>
<dbReference type="PROSITE" id="PS51350">
    <property type="entry name" value="PTS_HPR_DOM"/>
    <property type="match status" value="1"/>
</dbReference>
<dbReference type="Gene3D" id="2.70.70.10">
    <property type="entry name" value="Glucose Permease (Domain IIA)"/>
    <property type="match status" value="1"/>
</dbReference>
<comment type="cofactor">
    <cofactor evidence="2">
        <name>Mg(2+)</name>
        <dbReference type="ChEBI" id="CHEBI:18420"/>
    </cofactor>
</comment>
<dbReference type="Gene3D" id="3.50.30.10">
    <property type="entry name" value="Phosphohistidine domain"/>
    <property type="match status" value="1"/>
</dbReference>
<dbReference type="InterPro" id="IPR035895">
    <property type="entry name" value="HPr-like_sf"/>
</dbReference>
<dbReference type="GO" id="GO:0005737">
    <property type="term" value="C:cytoplasm"/>
    <property type="evidence" value="ECO:0007669"/>
    <property type="project" value="UniProtKB-SubCell"/>
</dbReference>
<keyword evidence="17" id="KW-0670">Pyruvate</keyword>
<evidence type="ECO:0000259" key="15">
    <source>
        <dbReference type="PROSITE" id="PS51093"/>
    </source>
</evidence>
<evidence type="ECO:0000256" key="6">
    <source>
        <dbReference type="ARBA" id="ARBA00022448"/>
    </source>
</evidence>
<dbReference type="InterPro" id="IPR050499">
    <property type="entry name" value="PEP-utilizing_PTS_enzyme"/>
</dbReference>
<dbReference type="Pfam" id="PF05524">
    <property type="entry name" value="PEP-utilisers_N"/>
    <property type="match status" value="1"/>
</dbReference>
<dbReference type="SUPFAM" id="SSF51621">
    <property type="entry name" value="Phosphoenolpyruvate/pyruvate domain"/>
    <property type="match status" value="1"/>
</dbReference>
<evidence type="ECO:0000256" key="14">
    <source>
        <dbReference type="SAM" id="Coils"/>
    </source>
</evidence>
<evidence type="ECO:0000256" key="7">
    <source>
        <dbReference type="ARBA" id="ARBA00022490"/>
    </source>
</evidence>
<dbReference type="Pfam" id="PF00391">
    <property type="entry name" value="PEP-utilizers"/>
    <property type="match status" value="1"/>
</dbReference>
<dbReference type="SUPFAM" id="SSF47831">
    <property type="entry name" value="Enzyme I of the PEP:sugar phosphotransferase system HPr-binding (sub)domain"/>
    <property type="match status" value="1"/>
</dbReference>
<dbReference type="SUPFAM" id="SSF52009">
    <property type="entry name" value="Phosphohistidine domain"/>
    <property type="match status" value="1"/>
</dbReference>
<dbReference type="InterPro" id="IPR006318">
    <property type="entry name" value="PTS_EI-like"/>
</dbReference>
<dbReference type="GO" id="GO:0008965">
    <property type="term" value="F:phosphoenolpyruvate-protein phosphotransferase activity"/>
    <property type="evidence" value="ECO:0007669"/>
    <property type="project" value="UniProtKB-EC"/>
</dbReference>
<dbReference type="Pfam" id="PF02896">
    <property type="entry name" value="PEP-utilizers_C"/>
    <property type="match status" value="1"/>
</dbReference>
<dbReference type="InterPro" id="IPR040442">
    <property type="entry name" value="Pyrv_kinase-like_dom_sf"/>
</dbReference>
<dbReference type="PANTHER" id="PTHR46244:SF6">
    <property type="entry name" value="PHOSPHOENOLPYRUVATE-PROTEIN PHOSPHOTRANSFERASE"/>
    <property type="match status" value="1"/>
</dbReference>
<evidence type="ECO:0000256" key="13">
    <source>
        <dbReference type="ARBA" id="ARBA00022842"/>
    </source>
</evidence>
<dbReference type="SUPFAM" id="SSF55594">
    <property type="entry name" value="HPr-like"/>
    <property type="match status" value="1"/>
</dbReference>
<evidence type="ECO:0000256" key="4">
    <source>
        <dbReference type="ARBA" id="ARBA00007837"/>
    </source>
</evidence>
<dbReference type="Pfam" id="PF00358">
    <property type="entry name" value="PTS_EIIA_1"/>
    <property type="match status" value="1"/>
</dbReference>
<keyword evidence="7" id="KW-0963">Cytoplasm</keyword>
<evidence type="ECO:0000313" key="17">
    <source>
        <dbReference type="EMBL" id="SFV52387.1"/>
    </source>
</evidence>
<dbReference type="GO" id="GO:0046872">
    <property type="term" value="F:metal ion binding"/>
    <property type="evidence" value="ECO:0007669"/>
    <property type="project" value="UniProtKB-KW"/>
</dbReference>
<evidence type="ECO:0000256" key="2">
    <source>
        <dbReference type="ARBA" id="ARBA00001946"/>
    </source>
</evidence>
<dbReference type="CDD" id="cd00367">
    <property type="entry name" value="PTS-HPr_like"/>
    <property type="match status" value="1"/>
</dbReference>
<dbReference type="InterPro" id="IPR036637">
    <property type="entry name" value="Phosphohistidine_dom_sf"/>
</dbReference>
<keyword evidence="13" id="KW-0460">Magnesium</keyword>
<protein>
    <recommendedName>
        <fullName evidence="5">phosphoenolpyruvate--protein phosphotransferase</fullName>
        <ecNumber evidence="5">2.7.3.9</ecNumber>
    </recommendedName>
</protein>
<keyword evidence="11" id="KW-0479">Metal-binding</keyword>
<dbReference type="InterPro" id="IPR008279">
    <property type="entry name" value="PEP-util_enz_mobile_dom"/>
</dbReference>